<gene>
    <name evidence="7" type="ORF">BS1321_14175</name>
</gene>
<comment type="subcellular location">
    <subcellularLocation>
        <location evidence="6">Cell membrane</location>
        <topology evidence="6">Multi-pass membrane protein</topology>
    </subcellularLocation>
    <subcellularLocation>
        <location evidence="1">Membrane</location>
        <topology evidence="1">Multi-pass membrane protein</topology>
    </subcellularLocation>
</comment>
<comment type="similarity">
    <text evidence="2 6">Belongs to the 4-toluene sulfonate uptake permease (TSUP) (TC 2.A.102) family.</text>
</comment>
<keyword evidence="6" id="KW-1003">Cell membrane</keyword>
<dbReference type="OrthoDB" id="9780109at2"/>
<evidence type="ECO:0000256" key="3">
    <source>
        <dbReference type="ARBA" id="ARBA00022692"/>
    </source>
</evidence>
<dbReference type="Proteomes" id="UP000214618">
    <property type="component" value="Chromosome"/>
</dbReference>
<dbReference type="InterPro" id="IPR002781">
    <property type="entry name" value="TM_pro_TauE-like"/>
</dbReference>
<feature type="transmembrane region" description="Helical" evidence="6">
    <location>
        <begin position="256"/>
        <end position="273"/>
    </location>
</feature>
<feature type="transmembrane region" description="Helical" evidence="6">
    <location>
        <begin position="77"/>
        <end position="96"/>
    </location>
</feature>
<keyword evidence="3 6" id="KW-0812">Transmembrane</keyword>
<dbReference type="EMBL" id="CP017704">
    <property type="protein sequence ID" value="ASS94968.1"/>
    <property type="molecule type" value="Genomic_DNA"/>
</dbReference>
<dbReference type="PANTHER" id="PTHR43701:SF2">
    <property type="entry name" value="MEMBRANE TRANSPORTER PROTEIN YJNA-RELATED"/>
    <property type="match status" value="1"/>
</dbReference>
<evidence type="ECO:0000313" key="8">
    <source>
        <dbReference type="Proteomes" id="UP000214618"/>
    </source>
</evidence>
<evidence type="ECO:0000256" key="4">
    <source>
        <dbReference type="ARBA" id="ARBA00022989"/>
    </source>
</evidence>
<evidence type="ECO:0000256" key="2">
    <source>
        <dbReference type="ARBA" id="ARBA00009142"/>
    </source>
</evidence>
<feature type="transmembrane region" description="Helical" evidence="6">
    <location>
        <begin position="49"/>
        <end position="70"/>
    </location>
</feature>
<dbReference type="AlphaFoldDB" id="A0A223EI83"/>
<protein>
    <recommendedName>
        <fullName evidence="6">Probable membrane transporter protein</fullName>
    </recommendedName>
</protein>
<keyword evidence="5 6" id="KW-0472">Membrane</keyword>
<dbReference type="PANTHER" id="PTHR43701">
    <property type="entry name" value="MEMBRANE TRANSPORTER PROTEIN MJ0441-RELATED"/>
    <property type="match status" value="1"/>
</dbReference>
<name>A0A223EI83_9BACI</name>
<reference evidence="7 8" key="1">
    <citation type="submission" date="2016-10" db="EMBL/GenBank/DDBJ databases">
        <title>The whole genome sequencing and assembly of Bacillus simplex DSM 1321 strain.</title>
        <authorList>
            <person name="Park M.-K."/>
            <person name="Lee Y.-J."/>
            <person name="Yi H."/>
            <person name="Bahn Y.-S."/>
            <person name="Kim J.F."/>
            <person name="Lee D.-W."/>
        </authorList>
    </citation>
    <scope>NUCLEOTIDE SEQUENCE [LARGE SCALE GENOMIC DNA]</scope>
    <source>
        <strain evidence="7 8">DSM 1321</strain>
    </source>
</reference>
<organism evidence="7 8">
    <name type="scientific">Peribacillus simplex NBRC 15720 = DSM 1321</name>
    <dbReference type="NCBI Taxonomy" id="1349754"/>
    <lineage>
        <taxon>Bacteria</taxon>
        <taxon>Bacillati</taxon>
        <taxon>Bacillota</taxon>
        <taxon>Bacilli</taxon>
        <taxon>Bacillales</taxon>
        <taxon>Bacillaceae</taxon>
        <taxon>Peribacillus</taxon>
    </lineage>
</organism>
<dbReference type="GO" id="GO:0005886">
    <property type="term" value="C:plasma membrane"/>
    <property type="evidence" value="ECO:0007669"/>
    <property type="project" value="UniProtKB-SubCell"/>
</dbReference>
<accession>A0A223EI83</accession>
<dbReference type="RefSeq" id="WP_063234028.1">
    <property type="nucleotide sequence ID" value="NZ_BCVO01000013.1"/>
</dbReference>
<feature type="transmembrane region" description="Helical" evidence="6">
    <location>
        <begin position="224"/>
        <end position="244"/>
    </location>
</feature>
<dbReference type="Pfam" id="PF01925">
    <property type="entry name" value="TauE"/>
    <property type="match status" value="1"/>
</dbReference>
<dbReference type="InterPro" id="IPR051598">
    <property type="entry name" value="TSUP/Inactive_protease-like"/>
</dbReference>
<dbReference type="GeneID" id="56473898"/>
<feature type="transmembrane region" description="Helical" evidence="6">
    <location>
        <begin position="108"/>
        <end position="127"/>
    </location>
</feature>
<sequence>MVWLVLVGIGLLAGSIGALVGLGGGIIIVPSLLYLGTSTNIIDELTPQVAVGVSTVIMIFTGLSSTLSYLKYKVVDYKAGLIFFIGSAPGGIIGAYVNKNLNAEAFSLYFGIFMVFMAIVLLVKNRLKPMLFKPGKGKIVKTYKTENGHSFSYGYHPLLAVLISFVVGFSSGLFGIGGGALMVPVMMLLFFFPPHMAVATSMFMVFLSSITNSITHISLGNVNWPYALALIPGAWFGAKLGALINTRLKSASLENMLKIVLIIIGLRLIYQGITG</sequence>
<evidence type="ECO:0000313" key="7">
    <source>
        <dbReference type="EMBL" id="ASS94968.1"/>
    </source>
</evidence>
<evidence type="ECO:0000256" key="6">
    <source>
        <dbReference type="RuleBase" id="RU363041"/>
    </source>
</evidence>
<evidence type="ECO:0000256" key="5">
    <source>
        <dbReference type="ARBA" id="ARBA00023136"/>
    </source>
</evidence>
<keyword evidence="4 6" id="KW-1133">Transmembrane helix</keyword>
<evidence type="ECO:0000256" key="1">
    <source>
        <dbReference type="ARBA" id="ARBA00004141"/>
    </source>
</evidence>
<proteinExistence type="inferred from homology"/>